<dbReference type="PRINTS" id="PR00301">
    <property type="entry name" value="HEATSHOCK70"/>
</dbReference>
<reference evidence="3 4" key="1">
    <citation type="submission" date="2015-09" db="EMBL/GenBank/DDBJ databases">
        <authorList>
            <consortium name="Swine Surveillance"/>
        </authorList>
    </citation>
    <scope>NUCLEOTIDE SEQUENCE [LARGE SCALE GENOMIC DNA]</scope>
    <source>
        <strain evidence="3 4">CECT 8399</strain>
    </source>
</reference>
<dbReference type="AlphaFoldDB" id="A0A0P1HN58"/>
<keyword evidence="1" id="KW-0547">Nucleotide-binding</keyword>
<keyword evidence="2" id="KW-0067">ATP-binding</keyword>
<gene>
    <name evidence="3" type="primary">dnaK_1</name>
    <name evidence="3" type="ORF">PHA8399_03193</name>
</gene>
<dbReference type="Gene3D" id="3.90.640.10">
    <property type="entry name" value="Actin, Chain A, domain 4"/>
    <property type="match status" value="2"/>
</dbReference>
<evidence type="ECO:0000313" key="3">
    <source>
        <dbReference type="EMBL" id="CUI01052.1"/>
    </source>
</evidence>
<evidence type="ECO:0000256" key="2">
    <source>
        <dbReference type="ARBA" id="ARBA00022840"/>
    </source>
</evidence>
<dbReference type="GO" id="GO:0140662">
    <property type="term" value="F:ATP-dependent protein folding chaperone"/>
    <property type="evidence" value="ECO:0007669"/>
    <property type="project" value="InterPro"/>
</dbReference>
<dbReference type="EMBL" id="CYSR01000030">
    <property type="protein sequence ID" value="CUI01052.1"/>
    <property type="molecule type" value="Genomic_DNA"/>
</dbReference>
<dbReference type="STRING" id="1396826.PHA8399_03193"/>
<dbReference type="PANTHER" id="PTHR42749">
    <property type="entry name" value="CELL SHAPE-DETERMINING PROTEIN MREB"/>
    <property type="match status" value="1"/>
</dbReference>
<dbReference type="SUPFAM" id="SSF53067">
    <property type="entry name" value="Actin-like ATPase domain"/>
    <property type="match status" value="2"/>
</dbReference>
<dbReference type="InterPro" id="IPR013126">
    <property type="entry name" value="Hsp_70_fam"/>
</dbReference>
<dbReference type="GO" id="GO:0005524">
    <property type="term" value="F:ATP binding"/>
    <property type="evidence" value="ECO:0007669"/>
    <property type="project" value="UniProtKB-KW"/>
</dbReference>
<dbReference type="Proteomes" id="UP000051326">
    <property type="component" value="Unassembled WGS sequence"/>
</dbReference>
<dbReference type="InterPro" id="IPR043129">
    <property type="entry name" value="ATPase_NBD"/>
</dbReference>
<dbReference type="PANTHER" id="PTHR42749:SF1">
    <property type="entry name" value="CELL SHAPE-DETERMINING PROTEIN MREB"/>
    <property type="match status" value="1"/>
</dbReference>
<protein>
    <submittedName>
        <fullName evidence="3">Heat shock protein 70</fullName>
    </submittedName>
</protein>
<dbReference type="Gene3D" id="3.30.420.40">
    <property type="match status" value="3"/>
</dbReference>
<dbReference type="Pfam" id="PF00012">
    <property type="entry name" value="HSP70"/>
    <property type="match status" value="1"/>
</dbReference>
<evidence type="ECO:0000313" key="4">
    <source>
        <dbReference type="Proteomes" id="UP000051326"/>
    </source>
</evidence>
<sequence length="415" mass="44074">MTAPNTLGIDFGTSNSAAGIAVAGRPWLVEMEPGEQTLPTAVFFAEGARQMRIGHSAARALISGEEGRFMRALKSLLGTSLLHEERRLGGERISFAAIIARFLAELKRRAEAATHMQFTHALSGRPVRFHSNDPGRNAQAEKDLRACYLEAGFEDVLFMYEPEAALRAAAPSPGLGLIVDIGGGTSDFTAFEQGADGAARILASHGIRLGGTDFDRQLSIQHVMPLLGRGSLIRNTFGGGTLPAPNRLFNDLATWQMIPFLYSPENRRAAKDLAANAAEPEKLARLVTLLEDELGHELAFAVERGKIRANDAGDSAAIDLKLLQRGLSVPLPGADMNQTLADQTRAIGVCAAETLDQAGIDAVRVDRIVMVGGSSLLAPVQAEMRLLCPNARVETENAMTAVAAGLALAAGTAFS</sequence>
<evidence type="ECO:0000256" key="1">
    <source>
        <dbReference type="ARBA" id="ARBA00022741"/>
    </source>
</evidence>
<dbReference type="RefSeq" id="WP_058287071.1">
    <property type="nucleotide sequence ID" value="NZ_CYSR01000030.1"/>
</dbReference>
<organism evidence="3 4">
    <name type="scientific">Leisingera aquaemixtae</name>
    <dbReference type="NCBI Taxonomy" id="1396826"/>
    <lineage>
        <taxon>Bacteria</taxon>
        <taxon>Pseudomonadati</taxon>
        <taxon>Pseudomonadota</taxon>
        <taxon>Alphaproteobacteria</taxon>
        <taxon>Rhodobacterales</taxon>
        <taxon>Roseobacteraceae</taxon>
        <taxon>Leisingera</taxon>
    </lineage>
</organism>
<keyword evidence="3" id="KW-0346">Stress response</keyword>
<name>A0A0P1HN58_9RHOB</name>
<proteinExistence type="predicted"/>
<accession>A0A0P1HN58</accession>